<dbReference type="InterPro" id="IPR007780">
    <property type="entry name" value="NAD_Glu_DH_bac"/>
</dbReference>
<dbReference type="InterPro" id="IPR049056">
    <property type="entry name" value="NAD_Glu_DH_HM3"/>
</dbReference>
<evidence type="ECO:0000313" key="3">
    <source>
        <dbReference type="Proteomes" id="UP000280346"/>
    </source>
</evidence>
<keyword evidence="3" id="KW-1185">Reference proteome</keyword>
<dbReference type="PANTHER" id="PTHR43403">
    <property type="entry name" value="NAD-SPECIFIC GLUTAMATE DEHYDROGENASE"/>
    <property type="match status" value="1"/>
</dbReference>
<dbReference type="PANTHER" id="PTHR43403:SF1">
    <property type="entry name" value="NAD-SPECIFIC GLUTAMATE DEHYDROGENASE"/>
    <property type="match status" value="1"/>
</dbReference>
<comment type="caution">
    <text evidence="2">The sequence shown here is derived from an EMBL/GenBank/DDBJ whole genome shotgun (WGS) entry which is preliminary data.</text>
</comment>
<name>A0A3S0V297_9PROT</name>
<evidence type="ECO:0000259" key="1">
    <source>
        <dbReference type="Pfam" id="PF05088"/>
    </source>
</evidence>
<dbReference type="InterPro" id="IPR028971">
    <property type="entry name" value="NAD-GDH_cat"/>
</dbReference>
<feature type="domain" description="NAD-glutamate dehydrogenase catalytic" evidence="1">
    <location>
        <begin position="53"/>
        <end position="151"/>
    </location>
</feature>
<dbReference type="GO" id="GO:0006538">
    <property type="term" value="P:L-glutamate catabolic process"/>
    <property type="evidence" value="ECO:0007669"/>
    <property type="project" value="InterPro"/>
</dbReference>
<feature type="non-terminal residue" evidence="2">
    <location>
        <position position="151"/>
    </location>
</feature>
<accession>A0A3S0V297</accession>
<dbReference type="InterPro" id="IPR046346">
    <property type="entry name" value="Aminoacid_DH-like_N_sf"/>
</dbReference>
<evidence type="ECO:0000313" key="2">
    <source>
        <dbReference type="EMBL" id="RUQ58751.1"/>
    </source>
</evidence>
<gene>
    <name evidence="2" type="ORF">EJ913_31315</name>
</gene>
<dbReference type="Pfam" id="PF21078">
    <property type="entry name" value="GDH_HM3"/>
    <property type="match status" value="1"/>
</dbReference>
<feature type="non-terminal residue" evidence="2">
    <location>
        <position position="1"/>
    </location>
</feature>
<dbReference type="AlphaFoldDB" id="A0A3S0V297"/>
<sequence length="151" mass="17026">AKFLKQARFAYAQDTVEATLAAHPQTARLIARLFAARFDPRHRADEAPIVEAIDTALDAVTNLDDDRILRRFVTLVRATLRTNAYQTAPDGAPKPYLSLKLDSGAIDELPLPRPWVEVFVYSPRMEGVHLRGGKVARGGIRWSDRREDFRT</sequence>
<dbReference type="Pfam" id="PF05088">
    <property type="entry name" value="Bac_GDH_CD"/>
    <property type="match status" value="1"/>
</dbReference>
<organism evidence="2 3">
    <name type="scientific">Azospirillum doebereinerae</name>
    <dbReference type="NCBI Taxonomy" id="92933"/>
    <lineage>
        <taxon>Bacteria</taxon>
        <taxon>Pseudomonadati</taxon>
        <taxon>Pseudomonadota</taxon>
        <taxon>Alphaproteobacteria</taxon>
        <taxon>Rhodospirillales</taxon>
        <taxon>Azospirillaceae</taxon>
        <taxon>Azospirillum</taxon>
    </lineage>
</organism>
<dbReference type="GO" id="GO:0004352">
    <property type="term" value="F:glutamate dehydrogenase (NAD+) activity"/>
    <property type="evidence" value="ECO:0007669"/>
    <property type="project" value="InterPro"/>
</dbReference>
<proteinExistence type="predicted"/>
<protein>
    <recommendedName>
        <fullName evidence="1">NAD-glutamate dehydrogenase catalytic domain-containing protein</fullName>
    </recommendedName>
</protein>
<dbReference type="EMBL" id="RZIJ01000088">
    <property type="protein sequence ID" value="RUQ58751.1"/>
    <property type="molecule type" value="Genomic_DNA"/>
</dbReference>
<dbReference type="RefSeq" id="WP_148125331.1">
    <property type="nucleotide sequence ID" value="NZ_RZIJ01000088.1"/>
</dbReference>
<dbReference type="Proteomes" id="UP000280346">
    <property type="component" value="Unassembled WGS sequence"/>
</dbReference>
<dbReference type="OrthoDB" id="9758052at2"/>
<dbReference type="SUPFAM" id="SSF53223">
    <property type="entry name" value="Aminoacid dehydrogenase-like, N-terminal domain"/>
    <property type="match status" value="1"/>
</dbReference>
<dbReference type="GO" id="GO:0004069">
    <property type="term" value="F:L-aspartate:2-oxoglutarate aminotransferase activity"/>
    <property type="evidence" value="ECO:0007669"/>
    <property type="project" value="InterPro"/>
</dbReference>
<reference evidence="2 3" key="1">
    <citation type="submission" date="2018-12" db="EMBL/GenBank/DDBJ databases">
        <authorList>
            <person name="Yang Y."/>
        </authorList>
    </citation>
    <scope>NUCLEOTIDE SEQUENCE [LARGE SCALE GENOMIC DNA]</scope>
    <source>
        <strain evidence="2 3">GSF71</strain>
    </source>
</reference>